<reference evidence="2 3" key="2">
    <citation type="journal article" date="2020" name="Antonie Van Leeuwenhoek">
        <title>Phylogenomic characterisation of a novel corynebacterial species pathogenic to animals.</title>
        <authorList>
            <person name="Moller J."/>
            <person name="Musella L."/>
            <person name="Melnikov V."/>
            <person name="Geissdorfer W."/>
            <person name="Burkovski A."/>
            <person name="Sangal V."/>
        </authorList>
    </citation>
    <scope>NUCLEOTIDE SEQUENCE [LARGE SCALE GENOMIC DNA]</scope>
    <source>
        <strain evidence="2 3">PO100/5</strain>
    </source>
</reference>
<proteinExistence type="predicted"/>
<dbReference type="Gene3D" id="3.90.79.10">
    <property type="entry name" value="Nucleoside Triphosphate Pyrophosphohydrolase"/>
    <property type="match status" value="1"/>
</dbReference>
<keyword evidence="3" id="KW-1185">Reference proteome</keyword>
<dbReference type="GO" id="GO:0005829">
    <property type="term" value="C:cytosol"/>
    <property type="evidence" value="ECO:0007669"/>
    <property type="project" value="TreeGrafter"/>
</dbReference>
<dbReference type="PROSITE" id="PS51462">
    <property type="entry name" value="NUDIX"/>
    <property type="match status" value="1"/>
</dbReference>
<reference evidence="2 3" key="4">
    <citation type="journal article" date="2020" name="PLoS ONE">
        <title>Taxonomic classification of strain PO100/5 shows a broader geographic distribution and genetic markers of the recently described Corynebacterium silvaticum.</title>
        <authorList>
            <person name="Viana M.V.C."/>
            <person name="Profeta R."/>
            <person name="da Silva A.L."/>
            <person name="Hurtado R."/>
            <person name="Cerqueira J.C."/>
            <person name="Ribeiro B.F.S."/>
            <person name="Almeida M.O."/>
            <person name="Morais-Rodrigues F."/>
            <person name="Soares S.C."/>
            <person name="Oliveira M."/>
            <person name="Tavares L."/>
            <person name="Figueiredo H."/>
            <person name="Wattam A.R."/>
            <person name="Barh D."/>
            <person name="Ghosh P."/>
            <person name="Silva A."/>
            <person name="Azevedo V."/>
        </authorList>
    </citation>
    <scope>NUCLEOTIDE SEQUENCE [LARGE SCALE GENOMIC DNA]</scope>
    <source>
        <strain evidence="2 3">PO100/5</strain>
    </source>
</reference>
<dbReference type="OrthoDB" id="9806150at2"/>
<dbReference type="CDD" id="cd24158">
    <property type="entry name" value="NUDIX_ADPRase_Rv1700"/>
    <property type="match status" value="1"/>
</dbReference>
<dbReference type="InterPro" id="IPR000086">
    <property type="entry name" value="NUDIX_hydrolase_dom"/>
</dbReference>
<keyword evidence="1 2" id="KW-0378">Hydrolase</keyword>
<sequence length="222" mass="24318">MLLKLSIMTHRFTVTSSELLIDAPILAVRRDTVTMPSNSSAHREIVEHFGAVAVVAVQGQSIAMVKQYRHSVGQRLWELPAGLLDVADESPLDAAQCELMEEAGLAATDWEILVDLVTSPGFCDEAVRVYLAHGLSHVERPEAKDEEADMALEWVPLAEAVDRVFAGDIVNSIAVSGILALQAHNLGTRTLRGSDQPFDLRPTRLAERRKDVAKNRDLKTSS</sequence>
<evidence type="ECO:0000313" key="2">
    <source>
        <dbReference type="EMBL" id="ARU46085.1"/>
    </source>
</evidence>
<dbReference type="InterPro" id="IPR015797">
    <property type="entry name" value="NUDIX_hydrolase-like_dom_sf"/>
</dbReference>
<dbReference type="PANTHER" id="PTHR11839">
    <property type="entry name" value="UDP/ADP-SUGAR PYROPHOSPHATASE"/>
    <property type="match status" value="1"/>
</dbReference>
<evidence type="ECO:0000313" key="3">
    <source>
        <dbReference type="Proteomes" id="UP000195652"/>
    </source>
</evidence>
<dbReference type="AlphaFoldDB" id="A0A7Y4PAD9"/>
<dbReference type="KEGG" id="csil:CBE74_05825"/>
<dbReference type="Pfam" id="PF00293">
    <property type="entry name" value="NUDIX"/>
    <property type="match status" value="1"/>
</dbReference>
<name>A0A7Y4PAD9_9CORY</name>
<reference evidence="2 3" key="3">
    <citation type="journal article" date="2020" name="Int. J. Syst. Evol. Microbiol.">
        <title>Corynebacterium silvaticum sp. nov., a unique group of NTTB corynebacteria in wild boar and roe deer.</title>
        <authorList>
            <person name="Dangel A."/>
            <person name="Berger A."/>
            <person name="Rau J."/>
            <person name="Eisenberg T."/>
            <person name="Kampfer P."/>
            <person name="Margos G."/>
            <person name="Contzen M."/>
            <person name="Busse H.J."/>
            <person name="Konrad R."/>
            <person name="Peters M."/>
            <person name="Sting R."/>
            <person name="Sing A."/>
        </authorList>
    </citation>
    <scope>NUCLEOTIDE SEQUENCE [LARGE SCALE GENOMIC DNA]</scope>
    <source>
        <strain evidence="2 3">PO100/5</strain>
    </source>
</reference>
<dbReference type="EMBL" id="CP021417">
    <property type="protein sequence ID" value="ARU46085.1"/>
    <property type="molecule type" value="Genomic_DNA"/>
</dbReference>
<dbReference type="GeneID" id="75007776"/>
<dbReference type="GO" id="GO:0019693">
    <property type="term" value="P:ribose phosphate metabolic process"/>
    <property type="evidence" value="ECO:0007669"/>
    <property type="project" value="TreeGrafter"/>
</dbReference>
<gene>
    <name evidence="2" type="ORF">CBE74_05825</name>
</gene>
<organism evidence="2 3">
    <name type="scientific">Corynebacterium silvaticum</name>
    <dbReference type="NCBI Taxonomy" id="2320431"/>
    <lineage>
        <taxon>Bacteria</taxon>
        <taxon>Bacillati</taxon>
        <taxon>Actinomycetota</taxon>
        <taxon>Actinomycetes</taxon>
        <taxon>Mycobacteriales</taxon>
        <taxon>Corynebacteriaceae</taxon>
        <taxon>Corynebacterium</taxon>
    </lineage>
</organism>
<dbReference type="GO" id="GO:0006753">
    <property type="term" value="P:nucleoside phosphate metabolic process"/>
    <property type="evidence" value="ECO:0007669"/>
    <property type="project" value="TreeGrafter"/>
</dbReference>
<dbReference type="Proteomes" id="UP000195652">
    <property type="component" value="Chromosome"/>
</dbReference>
<protein>
    <submittedName>
        <fullName evidence="2">NUDIX hydrolase</fullName>
    </submittedName>
</protein>
<accession>A0A7Y4PAD9</accession>
<evidence type="ECO:0000256" key="1">
    <source>
        <dbReference type="ARBA" id="ARBA00022801"/>
    </source>
</evidence>
<reference evidence="2 3" key="1">
    <citation type="journal article" date="2014" name="BMC Vet. Res.">
        <title>First report of Corynebacterium pseudotuberculosis from caseous lymphadenitis lesions in Black Alentejano pig (Sus scrofa domesticus).</title>
        <authorList>
            <person name="Oliveira M."/>
            <person name="Barroco C."/>
            <person name="Mottola C."/>
            <person name="Santos R."/>
            <person name="Lemsaddek A."/>
            <person name="Tavares L."/>
            <person name="Semedo-Lemsaddek T."/>
        </authorList>
    </citation>
    <scope>NUCLEOTIDE SEQUENCE [LARGE SCALE GENOMIC DNA]</scope>
    <source>
        <strain evidence="2 3">PO100/5</strain>
    </source>
</reference>
<dbReference type="GO" id="GO:0016787">
    <property type="term" value="F:hydrolase activity"/>
    <property type="evidence" value="ECO:0007669"/>
    <property type="project" value="UniProtKB-KW"/>
</dbReference>
<dbReference type="PANTHER" id="PTHR11839:SF31">
    <property type="entry name" value="ADP-RIBOSE PYROPHOSPHATASE"/>
    <property type="match status" value="1"/>
</dbReference>
<dbReference type="SUPFAM" id="SSF55811">
    <property type="entry name" value="Nudix"/>
    <property type="match status" value="1"/>
</dbReference>
<dbReference type="RefSeq" id="WP_087453904.1">
    <property type="nucleotide sequence ID" value="NZ_CP021417.2"/>
</dbReference>